<dbReference type="Pfam" id="PF00378">
    <property type="entry name" value="ECH_1"/>
    <property type="match status" value="1"/>
</dbReference>
<dbReference type="PANTHER" id="PTHR11941">
    <property type="entry name" value="ENOYL-COA HYDRATASE-RELATED"/>
    <property type="match status" value="1"/>
</dbReference>
<evidence type="ECO:0000256" key="2">
    <source>
        <dbReference type="ARBA" id="ARBA00012076"/>
    </source>
</evidence>
<evidence type="ECO:0000256" key="6">
    <source>
        <dbReference type="RuleBase" id="RU003707"/>
    </source>
</evidence>
<dbReference type="PROSITE" id="PS00166">
    <property type="entry name" value="ENOYL_COA_HYDRATASE"/>
    <property type="match status" value="1"/>
</dbReference>
<evidence type="ECO:0000256" key="4">
    <source>
        <dbReference type="ARBA" id="ARBA00023709"/>
    </source>
</evidence>
<accession>A0AAU7WCP7</accession>
<dbReference type="Gene3D" id="1.10.12.10">
    <property type="entry name" value="Lyase 2-enoyl-coa Hydratase, Chain A, domain 2"/>
    <property type="match status" value="1"/>
</dbReference>
<evidence type="ECO:0000256" key="1">
    <source>
        <dbReference type="ARBA" id="ARBA00005254"/>
    </source>
</evidence>
<dbReference type="InterPro" id="IPR018376">
    <property type="entry name" value="Enoyl-CoA_hyd/isom_CS"/>
</dbReference>
<evidence type="ECO:0000256" key="3">
    <source>
        <dbReference type="ARBA" id="ARBA00023239"/>
    </source>
</evidence>
<dbReference type="Gene3D" id="3.90.226.10">
    <property type="entry name" value="2-enoyl-CoA Hydratase, Chain A, domain 1"/>
    <property type="match status" value="1"/>
</dbReference>
<dbReference type="EC" id="4.2.1.17" evidence="2"/>
<comment type="catalytic activity">
    <reaction evidence="4">
        <text>a (3S)-3-hydroxyacyl-CoA = a (2E)-enoyl-CoA + H2O</text>
        <dbReference type="Rhea" id="RHEA:16105"/>
        <dbReference type="ChEBI" id="CHEBI:15377"/>
        <dbReference type="ChEBI" id="CHEBI:57318"/>
        <dbReference type="ChEBI" id="CHEBI:58856"/>
        <dbReference type="EC" id="4.2.1.17"/>
    </reaction>
</comment>
<organism evidence="7">
    <name type="scientific">Agromyces sp. G08B096</name>
    <dbReference type="NCBI Taxonomy" id="3156399"/>
    <lineage>
        <taxon>Bacteria</taxon>
        <taxon>Bacillati</taxon>
        <taxon>Actinomycetota</taxon>
        <taxon>Actinomycetes</taxon>
        <taxon>Micrococcales</taxon>
        <taxon>Microbacteriaceae</taxon>
        <taxon>Agromyces</taxon>
    </lineage>
</organism>
<dbReference type="InterPro" id="IPR014748">
    <property type="entry name" value="Enoyl-CoA_hydra_C"/>
</dbReference>
<protein>
    <recommendedName>
        <fullName evidence="2">enoyl-CoA hydratase</fullName>
        <ecNumber evidence="2">4.2.1.17</ecNumber>
    </recommendedName>
</protein>
<dbReference type="AlphaFoldDB" id="A0AAU7WCP7"/>
<dbReference type="PANTHER" id="PTHR11941:SF54">
    <property type="entry name" value="ENOYL-COA HYDRATASE, MITOCHONDRIAL"/>
    <property type="match status" value="1"/>
</dbReference>
<dbReference type="RefSeq" id="WP_350349488.1">
    <property type="nucleotide sequence ID" value="NZ_CP158374.1"/>
</dbReference>
<comment type="catalytic activity">
    <reaction evidence="5">
        <text>a 4-saturated-(3S)-3-hydroxyacyl-CoA = a (3E)-enoyl-CoA + H2O</text>
        <dbReference type="Rhea" id="RHEA:20724"/>
        <dbReference type="ChEBI" id="CHEBI:15377"/>
        <dbReference type="ChEBI" id="CHEBI:58521"/>
        <dbReference type="ChEBI" id="CHEBI:137480"/>
        <dbReference type="EC" id="4.2.1.17"/>
    </reaction>
</comment>
<name>A0AAU7WCP7_9MICO</name>
<reference evidence="7" key="1">
    <citation type="submission" date="2024-05" db="EMBL/GenBank/DDBJ databases">
        <authorList>
            <person name="Yu L."/>
        </authorList>
    </citation>
    <scope>NUCLEOTIDE SEQUENCE</scope>
    <source>
        <strain evidence="7">G08B096</strain>
    </source>
</reference>
<gene>
    <name evidence="7" type="ORF">ABIQ69_06105</name>
</gene>
<dbReference type="GO" id="GO:0004300">
    <property type="term" value="F:enoyl-CoA hydratase activity"/>
    <property type="evidence" value="ECO:0007669"/>
    <property type="project" value="UniProtKB-EC"/>
</dbReference>
<dbReference type="GO" id="GO:0006635">
    <property type="term" value="P:fatty acid beta-oxidation"/>
    <property type="evidence" value="ECO:0007669"/>
    <property type="project" value="TreeGrafter"/>
</dbReference>
<keyword evidence="3" id="KW-0456">Lyase</keyword>
<dbReference type="CDD" id="cd06558">
    <property type="entry name" value="crotonase-like"/>
    <property type="match status" value="1"/>
</dbReference>
<dbReference type="FunFam" id="3.90.226.10:FF:000009">
    <property type="entry name" value="Carnitinyl-CoA dehydratase"/>
    <property type="match status" value="1"/>
</dbReference>
<comment type="similarity">
    <text evidence="1 6">Belongs to the enoyl-CoA hydratase/isomerase family.</text>
</comment>
<sequence length="277" mass="28453">MTDQSPARPADEQPSPAVRVERDGRIATVVIDRPKSLNALSPEVLDELARVFAELSDEPGDLAGVILAGEGGRAFVAGADIRAMTGLTPEQGTETAERGHAVAAAVEALPVPVIAAVDGFALGGGLELALACDLIYATDASRFGQPEVKLGLIPGFGGTVRLPRAVGAARAKELIYTGRQIGTDEAVAIGLVAKRFADRDALLAGARETLDLVAANSASAVALAKRVLVSAAGTPTATATELEIAGFRDAFGTADQREGVAAFLEKREPRFTDSATG</sequence>
<evidence type="ECO:0000313" key="7">
    <source>
        <dbReference type="EMBL" id="XBX83485.1"/>
    </source>
</evidence>
<dbReference type="InterPro" id="IPR029045">
    <property type="entry name" value="ClpP/crotonase-like_dom_sf"/>
</dbReference>
<dbReference type="FunFam" id="1.10.12.10:FF:000001">
    <property type="entry name" value="Probable enoyl-CoA hydratase, mitochondrial"/>
    <property type="match status" value="1"/>
</dbReference>
<dbReference type="SUPFAM" id="SSF52096">
    <property type="entry name" value="ClpP/crotonase"/>
    <property type="match status" value="1"/>
</dbReference>
<evidence type="ECO:0000256" key="5">
    <source>
        <dbReference type="ARBA" id="ARBA00023717"/>
    </source>
</evidence>
<proteinExistence type="inferred from homology"/>
<dbReference type="InterPro" id="IPR001753">
    <property type="entry name" value="Enoyl-CoA_hydra/iso"/>
</dbReference>
<dbReference type="EMBL" id="CP158374">
    <property type="protein sequence ID" value="XBX83485.1"/>
    <property type="molecule type" value="Genomic_DNA"/>
</dbReference>